<protein>
    <submittedName>
        <fullName evidence="2">Uncharacterized protein</fullName>
    </submittedName>
</protein>
<keyword evidence="1" id="KW-1133">Transmembrane helix</keyword>
<dbReference type="AlphaFoldDB" id="A0A6C0KHZ3"/>
<feature type="transmembrane region" description="Helical" evidence="1">
    <location>
        <begin position="14"/>
        <end position="32"/>
    </location>
</feature>
<keyword evidence="1" id="KW-0472">Membrane</keyword>
<evidence type="ECO:0000313" key="2">
    <source>
        <dbReference type="EMBL" id="QHU16821.1"/>
    </source>
</evidence>
<feature type="transmembrane region" description="Helical" evidence="1">
    <location>
        <begin position="53"/>
        <end position="75"/>
    </location>
</feature>
<reference evidence="2" key="1">
    <citation type="journal article" date="2020" name="Nature">
        <title>Giant virus diversity and host interactions through global metagenomics.</title>
        <authorList>
            <person name="Schulz F."/>
            <person name="Roux S."/>
            <person name="Paez-Espino D."/>
            <person name="Jungbluth S."/>
            <person name="Walsh D.A."/>
            <person name="Denef V.J."/>
            <person name="McMahon K.D."/>
            <person name="Konstantinidis K.T."/>
            <person name="Eloe-Fadrosh E.A."/>
            <person name="Kyrpides N.C."/>
            <person name="Woyke T."/>
        </authorList>
    </citation>
    <scope>NUCLEOTIDE SEQUENCE</scope>
    <source>
        <strain evidence="2">GVMAG-S-3300012000-53</strain>
    </source>
</reference>
<accession>A0A6C0KHZ3</accession>
<name>A0A6C0KHZ3_9ZZZZ</name>
<keyword evidence="1" id="KW-0812">Transmembrane</keyword>
<evidence type="ECO:0000256" key="1">
    <source>
        <dbReference type="SAM" id="Phobius"/>
    </source>
</evidence>
<sequence length="88" mass="10272">MHISYQMKLLYVQVLPYILPTTTMIGLYSGALEMDYIEKYKMPITDHKFLKTIFGNYAFGLIAGLTYPVSLPLIATHYMYSTYHKKCY</sequence>
<organism evidence="2">
    <name type="scientific">viral metagenome</name>
    <dbReference type="NCBI Taxonomy" id="1070528"/>
    <lineage>
        <taxon>unclassified sequences</taxon>
        <taxon>metagenomes</taxon>
        <taxon>organismal metagenomes</taxon>
    </lineage>
</organism>
<proteinExistence type="predicted"/>
<dbReference type="EMBL" id="MN740890">
    <property type="protein sequence ID" value="QHU16821.1"/>
    <property type="molecule type" value="Genomic_DNA"/>
</dbReference>